<dbReference type="PANTHER" id="PTHR46910:SF23">
    <property type="entry name" value="THIAMINE REPRESSIBLE GENES REGULATORY PROTEIN THI1"/>
    <property type="match status" value="1"/>
</dbReference>
<dbReference type="STRING" id="183478.A0A364N4Z7"/>
<protein>
    <submittedName>
        <fullName evidence="4">Fungal specific transcription</fullName>
    </submittedName>
</protein>
<gene>
    <name evidence="4" type="ORF">DDE83_004363</name>
</gene>
<dbReference type="SMART" id="SM00906">
    <property type="entry name" value="Fungal_trans"/>
    <property type="match status" value="1"/>
</dbReference>
<dbReference type="Proteomes" id="UP000249619">
    <property type="component" value="Unassembled WGS sequence"/>
</dbReference>
<accession>A0A364N4Z7</accession>
<comment type="caution">
    <text evidence="4">The sequence shown here is derived from an EMBL/GenBank/DDBJ whole genome shotgun (WGS) entry which is preliminary data.</text>
</comment>
<evidence type="ECO:0000256" key="2">
    <source>
        <dbReference type="SAM" id="MobiDB-lite"/>
    </source>
</evidence>
<evidence type="ECO:0000259" key="3">
    <source>
        <dbReference type="SMART" id="SM00906"/>
    </source>
</evidence>
<dbReference type="Gene3D" id="1.10.150.240">
    <property type="entry name" value="Putative phosphatase, domain 2"/>
    <property type="match status" value="1"/>
</dbReference>
<dbReference type="InterPro" id="IPR050987">
    <property type="entry name" value="AtrR-like"/>
</dbReference>
<dbReference type="CDD" id="cd12148">
    <property type="entry name" value="fungal_TF_MHR"/>
    <property type="match status" value="1"/>
</dbReference>
<dbReference type="PANTHER" id="PTHR46910">
    <property type="entry name" value="TRANSCRIPTION FACTOR PDR1"/>
    <property type="match status" value="1"/>
</dbReference>
<evidence type="ECO:0000313" key="5">
    <source>
        <dbReference type="Proteomes" id="UP000249619"/>
    </source>
</evidence>
<dbReference type="InterPro" id="IPR023198">
    <property type="entry name" value="PGP-like_dom2"/>
</dbReference>
<dbReference type="Pfam" id="PF00702">
    <property type="entry name" value="Hydrolase"/>
    <property type="match status" value="1"/>
</dbReference>
<dbReference type="GO" id="GO:0006351">
    <property type="term" value="P:DNA-templated transcription"/>
    <property type="evidence" value="ECO:0007669"/>
    <property type="project" value="InterPro"/>
</dbReference>
<reference evidence="5" key="1">
    <citation type="submission" date="2018-05" db="EMBL/GenBank/DDBJ databases">
        <title>Draft genome sequence of Stemphylium lycopersici strain CIDEFI 213.</title>
        <authorList>
            <person name="Medina R."/>
            <person name="Franco M.E.E."/>
            <person name="Lucentini C.G."/>
            <person name="Saparrat M.C.N."/>
            <person name="Balatti P.A."/>
        </authorList>
    </citation>
    <scope>NUCLEOTIDE SEQUENCE [LARGE SCALE GENOMIC DNA]</scope>
    <source>
        <strain evidence="5">CIDEFI 213</strain>
    </source>
</reference>
<sequence>MTGPLKHVVFDVVGTCVSFDAYYERIDSVLGAKLRQHCVTPQHFGYTWQTAAELEFTFLSISGSYKPYKDILRGLFYRTLSLCGIADTRALATEEEREQCIEGYSALQLRPGCRETFQFLRDNGFTVWCFTTGDVQRVKGYFERASVDMPLGNFVSCDNLGVAKPALPAYEAVWKRLGANDVKWFAAAHMWDVAAATKVGFRGAWSSVYEKEACLDIFSDAKLEVVAGGLLEMAKQIVERYNAAPTAGDKRGPGLPDSLNELMDRMRCMESILKHHFPDLALDIVSLRHACDILSSPSPPRDQNEAIPESVELSGNVQVSDSPDIGDEDCTIDRVDGTTVHYSGEFSHWNFSMHIKRNIDELMAKANVPNLENVTRVPDFIRVGEADPASTSISDILAVIPPRPVATFLTNVFFKHATSVYYYVDRCWLDDILTNIYTKPFSLRSKDVTAVCVVLMVLAVGTQYVHLESPDRHKTYRTGVATNAEVQSSWELEIGSGFYRQVAKLLSEFIHSGSLLSVQVFLLLGLYSLPIDASGLSYIYLNLAIKVAIQNGMHRKVSRNVLNPRTKEIRRRIWWTVYCMERKIGIYHGRPISIVRSDIDADLPQTSEVHLMDEDTFDPQGLLESIKLTGQAEAFLHEISCLRTCARPEVGATLNRIKRMKADLRGPWSPPQGGALSPPANHQAELPKSRAEIHSRLECCLLHMFIGRPFILAHRHGRSKDANAAAPEVRRKKASESHSQWDFLVQDCVAAAKEVISTCQIMQTGEMGLAKSSYAEYSSCRASLLVLIAYSICYRTNEFANTLQVGLQAIREMASAGDSARSEVSLLETLEAALHRLHMFNPITTQPAITEANNSGEEGYNGFFNWYKKAESSANPLFGSPPFERVNVQAVAVPGPGVASERADATVGSMPSDISLDGYPFDFDLLNSDGSVGFFTSDFDDRGNAERELFESLSWLPK</sequence>
<feature type="domain" description="Xylanolytic transcriptional activator regulatory" evidence="3">
    <location>
        <begin position="537"/>
        <end position="610"/>
    </location>
</feature>
<dbReference type="InterPro" id="IPR023214">
    <property type="entry name" value="HAD_sf"/>
</dbReference>
<evidence type="ECO:0000256" key="1">
    <source>
        <dbReference type="ARBA" id="ARBA00023242"/>
    </source>
</evidence>
<dbReference type="Gene3D" id="3.40.50.1000">
    <property type="entry name" value="HAD superfamily/HAD-like"/>
    <property type="match status" value="1"/>
</dbReference>
<dbReference type="GO" id="GO:0003700">
    <property type="term" value="F:DNA-binding transcription factor activity"/>
    <property type="evidence" value="ECO:0007669"/>
    <property type="project" value="InterPro"/>
</dbReference>
<dbReference type="AlphaFoldDB" id="A0A364N4Z7"/>
<feature type="region of interest" description="Disordered" evidence="2">
    <location>
        <begin position="663"/>
        <end position="686"/>
    </location>
</feature>
<evidence type="ECO:0000313" key="4">
    <source>
        <dbReference type="EMBL" id="RAR11895.1"/>
    </source>
</evidence>
<dbReference type="Pfam" id="PF04082">
    <property type="entry name" value="Fungal_trans"/>
    <property type="match status" value="1"/>
</dbReference>
<dbReference type="GO" id="GO:0003677">
    <property type="term" value="F:DNA binding"/>
    <property type="evidence" value="ECO:0007669"/>
    <property type="project" value="InterPro"/>
</dbReference>
<keyword evidence="5" id="KW-1185">Reference proteome</keyword>
<name>A0A364N4Z7_STELY</name>
<organism evidence="4 5">
    <name type="scientific">Stemphylium lycopersici</name>
    <name type="common">Tomato gray leaf spot disease fungus</name>
    <name type="synonym">Thyrospora lycopersici</name>
    <dbReference type="NCBI Taxonomy" id="183478"/>
    <lineage>
        <taxon>Eukaryota</taxon>
        <taxon>Fungi</taxon>
        <taxon>Dikarya</taxon>
        <taxon>Ascomycota</taxon>
        <taxon>Pezizomycotina</taxon>
        <taxon>Dothideomycetes</taxon>
        <taxon>Pleosporomycetidae</taxon>
        <taxon>Pleosporales</taxon>
        <taxon>Pleosporineae</taxon>
        <taxon>Pleosporaceae</taxon>
        <taxon>Stemphylium</taxon>
    </lineage>
</organism>
<dbReference type="InterPro" id="IPR036412">
    <property type="entry name" value="HAD-like_sf"/>
</dbReference>
<dbReference type="GO" id="GO:0008270">
    <property type="term" value="F:zinc ion binding"/>
    <property type="evidence" value="ECO:0007669"/>
    <property type="project" value="InterPro"/>
</dbReference>
<dbReference type="InterPro" id="IPR007219">
    <property type="entry name" value="XnlR_reg_dom"/>
</dbReference>
<keyword evidence="1" id="KW-0539">Nucleus</keyword>
<proteinExistence type="predicted"/>
<dbReference type="EMBL" id="QGDH01000053">
    <property type="protein sequence ID" value="RAR11895.1"/>
    <property type="molecule type" value="Genomic_DNA"/>
</dbReference>
<dbReference type="SUPFAM" id="SSF56784">
    <property type="entry name" value="HAD-like"/>
    <property type="match status" value="1"/>
</dbReference>